<organism evidence="3 4">
    <name type="scientific">Cyphomyrmex costatus</name>
    <dbReference type="NCBI Taxonomy" id="456900"/>
    <lineage>
        <taxon>Eukaryota</taxon>
        <taxon>Metazoa</taxon>
        <taxon>Ecdysozoa</taxon>
        <taxon>Arthropoda</taxon>
        <taxon>Hexapoda</taxon>
        <taxon>Insecta</taxon>
        <taxon>Pterygota</taxon>
        <taxon>Neoptera</taxon>
        <taxon>Endopterygota</taxon>
        <taxon>Hymenoptera</taxon>
        <taxon>Apocrita</taxon>
        <taxon>Aculeata</taxon>
        <taxon>Formicoidea</taxon>
        <taxon>Formicidae</taxon>
        <taxon>Myrmicinae</taxon>
        <taxon>Cyphomyrmex</taxon>
    </lineage>
</organism>
<evidence type="ECO:0000313" key="3">
    <source>
        <dbReference type="EMBL" id="KYN07768.1"/>
    </source>
</evidence>
<reference evidence="3 4" key="1">
    <citation type="submission" date="2016-03" db="EMBL/GenBank/DDBJ databases">
        <title>Cyphomyrmex costatus WGS genome.</title>
        <authorList>
            <person name="Nygaard S."/>
            <person name="Hu H."/>
            <person name="Boomsma J."/>
            <person name="Zhang G."/>
        </authorList>
    </citation>
    <scope>NUCLEOTIDE SEQUENCE [LARGE SCALE GENOMIC DNA]</scope>
    <source>
        <strain evidence="3">MS0001</strain>
        <tissue evidence="3">Whole body</tissue>
    </source>
</reference>
<dbReference type="AlphaFoldDB" id="A0A195D4F4"/>
<evidence type="ECO:0000256" key="2">
    <source>
        <dbReference type="SAM" id="Phobius"/>
    </source>
</evidence>
<evidence type="ECO:0000256" key="1">
    <source>
        <dbReference type="SAM" id="MobiDB-lite"/>
    </source>
</evidence>
<feature type="region of interest" description="Disordered" evidence="1">
    <location>
        <begin position="96"/>
        <end position="145"/>
    </location>
</feature>
<keyword evidence="4" id="KW-1185">Reference proteome</keyword>
<dbReference type="Proteomes" id="UP000078542">
    <property type="component" value="Unassembled WGS sequence"/>
</dbReference>
<keyword evidence="2" id="KW-1133">Transmembrane helix</keyword>
<feature type="transmembrane region" description="Helical" evidence="2">
    <location>
        <begin position="21"/>
        <end position="42"/>
    </location>
</feature>
<keyword evidence="2" id="KW-0472">Membrane</keyword>
<protein>
    <submittedName>
        <fullName evidence="3">Uncharacterized protein</fullName>
    </submittedName>
</protein>
<evidence type="ECO:0000313" key="4">
    <source>
        <dbReference type="Proteomes" id="UP000078542"/>
    </source>
</evidence>
<feature type="compositionally biased region" description="Basic and acidic residues" evidence="1">
    <location>
        <begin position="121"/>
        <end position="145"/>
    </location>
</feature>
<accession>A0A195D4F4</accession>
<name>A0A195D4F4_9HYME</name>
<keyword evidence="2" id="KW-0812">Transmembrane</keyword>
<sequence length="229" mass="25650">MPPPTSINRLTALRKGISFRFWFFPGSLIAPTDLYLFSRILLIPTGEDLSSRASIIFQLPGRTSTRWDSCIPDVIGVGFATVNVTGKIRRPRMAQEQGIKNGYCPGSDVPSRASEDFEEEWSGRRERRNLTRERDPAEGMDFDLRRNPPTINAAITNAIGVIGCVYQSALRNEEGKGWRARIGLVNKGRPPSILMRYEPTGFSLVVGSATCPFYDVIYPRKRSLDKVIP</sequence>
<proteinExistence type="predicted"/>
<gene>
    <name evidence="3" type="ORF">ALC62_01279</name>
</gene>
<dbReference type="EMBL" id="KQ976870">
    <property type="protein sequence ID" value="KYN07768.1"/>
    <property type="molecule type" value="Genomic_DNA"/>
</dbReference>